<accession>A0A915B7Y2</accession>
<feature type="compositionally biased region" description="Basic and acidic residues" evidence="1">
    <location>
        <begin position="1"/>
        <end position="22"/>
    </location>
</feature>
<feature type="region of interest" description="Disordered" evidence="1">
    <location>
        <begin position="266"/>
        <end position="290"/>
    </location>
</feature>
<dbReference type="GO" id="GO:0003676">
    <property type="term" value="F:nucleic acid binding"/>
    <property type="evidence" value="ECO:0007669"/>
    <property type="project" value="InterPro"/>
</dbReference>
<name>A0A915B7Y2_PARUN</name>
<dbReference type="Proteomes" id="UP000887569">
    <property type="component" value="Unplaced"/>
</dbReference>
<dbReference type="InterPro" id="IPR012677">
    <property type="entry name" value="Nucleotide-bd_a/b_plait_sf"/>
</dbReference>
<proteinExistence type="predicted"/>
<feature type="compositionally biased region" description="Polar residues" evidence="1">
    <location>
        <begin position="455"/>
        <end position="471"/>
    </location>
</feature>
<evidence type="ECO:0000313" key="3">
    <source>
        <dbReference type="WBParaSite" id="PgR028_g053_t01"/>
    </source>
</evidence>
<sequence length="488" mass="56240">MSDEKITKERICERGSDGRNESNNHAVYRATNAGSILAKVDNRVRKRRRPRTKAFRIHMKDEIEKALCSRLSPLHHITFTTDENGRLSAPLDDVVASLGLDGDRYRALSRTALIKLGDISTLFTIDYLSDIRPHLCINDTKMNSDTSTVYVDNLPRSCDLISLYRRAATFGTVVSLHPLFVSKRSRHRHSSFVNDQSPSSSAAQLPNADQHVQAAFIQFVEQRSANKFCEAYSRNWPARNVCKRRKIRKAKRSIIGKRRYRAKTMAKHSVTAELKKSRKRKRTSDVSDEASPLKRSRSCLEISECSNNVGVHRREIEDEELCSSTSDNKVVCHADEGNSVITPTGNAITRHARNRRRERVKKRRRTKFKSKYKVLNLTRYFRRIQVLSLKTFKELRMKYLLLKKESFKKLKADLACVEIPMNFIEERGKNRRVKRGRARLMSRVSRLREWHDENMQSSSSTSVVDETGGNSRKSDHESPRIIDGHAFH</sequence>
<keyword evidence="2" id="KW-1185">Reference proteome</keyword>
<dbReference type="SUPFAM" id="SSF54928">
    <property type="entry name" value="RNA-binding domain, RBD"/>
    <property type="match status" value="1"/>
</dbReference>
<feature type="region of interest" description="Disordered" evidence="1">
    <location>
        <begin position="1"/>
        <end position="24"/>
    </location>
</feature>
<reference evidence="3" key="1">
    <citation type="submission" date="2022-11" db="UniProtKB">
        <authorList>
            <consortium name="WormBaseParasite"/>
        </authorList>
    </citation>
    <scope>IDENTIFICATION</scope>
</reference>
<dbReference type="InterPro" id="IPR035979">
    <property type="entry name" value="RBD_domain_sf"/>
</dbReference>
<dbReference type="AlphaFoldDB" id="A0A915B7Y2"/>
<dbReference type="Gene3D" id="3.30.70.330">
    <property type="match status" value="1"/>
</dbReference>
<feature type="compositionally biased region" description="Basic and acidic residues" evidence="1">
    <location>
        <begin position="472"/>
        <end position="488"/>
    </location>
</feature>
<dbReference type="WBParaSite" id="PgR028_g053_t01">
    <property type="protein sequence ID" value="PgR028_g053_t01"/>
    <property type="gene ID" value="PgR028_g053"/>
</dbReference>
<protein>
    <submittedName>
        <fullName evidence="3">Uncharacterized protein</fullName>
    </submittedName>
</protein>
<organism evidence="2 3">
    <name type="scientific">Parascaris univalens</name>
    <name type="common">Nematode worm</name>
    <dbReference type="NCBI Taxonomy" id="6257"/>
    <lineage>
        <taxon>Eukaryota</taxon>
        <taxon>Metazoa</taxon>
        <taxon>Ecdysozoa</taxon>
        <taxon>Nematoda</taxon>
        <taxon>Chromadorea</taxon>
        <taxon>Rhabditida</taxon>
        <taxon>Spirurina</taxon>
        <taxon>Ascaridomorpha</taxon>
        <taxon>Ascaridoidea</taxon>
        <taxon>Ascarididae</taxon>
        <taxon>Parascaris</taxon>
    </lineage>
</organism>
<feature type="region of interest" description="Disordered" evidence="1">
    <location>
        <begin position="451"/>
        <end position="488"/>
    </location>
</feature>
<evidence type="ECO:0000256" key="1">
    <source>
        <dbReference type="SAM" id="MobiDB-lite"/>
    </source>
</evidence>
<evidence type="ECO:0000313" key="2">
    <source>
        <dbReference type="Proteomes" id="UP000887569"/>
    </source>
</evidence>